<organism evidence="1">
    <name type="scientific">freshwater metagenome</name>
    <dbReference type="NCBI Taxonomy" id="449393"/>
    <lineage>
        <taxon>unclassified sequences</taxon>
        <taxon>metagenomes</taxon>
        <taxon>ecological metagenomes</taxon>
    </lineage>
</organism>
<sequence>MLSPLNLPFINVRIKEHDNTQRGSSQQLNTVFSTLRYDKEWTTDSNIPEYYTPTNTSVGYYKKRKGYILFRPSAEVAAKDYRPTPIANIKQMSITIERPDGTPLSTSRDSYLISNLYTGNNFAAPFNSAQYLFIKTEQWFPFNKFEVGDYLVARDFIATGITTELQEYINRPNGHIIVDIGRDPDTGAGTYVRGPNSYGYANLIIINTKYSEELLETGAATPYVDFGTLNVAATSGACINRSLQVQLAFRITSREYDIKNELRSQDV</sequence>
<reference evidence="1" key="1">
    <citation type="submission" date="2020-05" db="EMBL/GenBank/DDBJ databases">
        <authorList>
            <person name="Chiriac C."/>
            <person name="Salcher M."/>
            <person name="Ghai R."/>
            <person name="Kavagutti S V."/>
        </authorList>
    </citation>
    <scope>NUCLEOTIDE SEQUENCE</scope>
</reference>
<evidence type="ECO:0000313" key="1">
    <source>
        <dbReference type="EMBL" id="CAB4576442.1"/>
    </source>
</evidence>
<protein>
    <submittedName>
        <fullName evidence="1">Unannotated protein</fullName>
    </submittedName>
</protein>
<dbReference type="EMBL" id="CAEZTT010000057">
    <property type="protein sequence ID" value="CAB4576442.1"/>
    <property type="molecule type" value="Genomic_DNA"/>
</dbReference>
<gene>
    <name evidence="1" type="ORF">UFOPK1726_00596</name>
</gene>
<name>A0A6J6EJ18_9ZZZZ</name>
<accession>A0A6J6EJ18</accession>
<dbReference type="AlphaFoldDB" id="A0A6J6EJ18"/>
<proteinExistence type="predicted"/>